<evidence type="ECO:0000256" key="1">
    <source>
        <dbReference type="SAM" id="MobiDB-lite"/>
    </source>
</evidence>
<protein>
    <submittedName>
        <fullName evidence="2">Uncharacterized protein</fullName>
    </submittedName>
</protein>
<dbReference type="AlphaFoldDB" id="A0A4U5MSF6"/>
<sequence length="229" mass="25410">MSSSSGYNNRGGGGGYGRRPANNSGYGGGGYNGNSAGGGYTGCPPRQYVGGPPGAYSNQGSIPGPNPYNVLPEILSGACKRYNKKPSEMMAIFNKPFPRTDISNLAELNKDVPKAYVTPAEPCWDRIVAIREIFKEKLTYKCTAKYMTREELIAFNEAMRFEDMDQYLVEPQSCSPTPYDPNWRQRRFQYQGNRPGQNFQNQGHNVQNRGGQGNVFNNNNSAPNTFRKF</sequence>
<comment type="caution">
    <text evidence="2">The sequence shown here is derived from an EMBL/GenBank/DDBJ whole genome shotgun (WGS) entry which is preliminary data.</text>
</comment>
<accession>A0A4U5MSF6</accession>
<evidence type="ECO:0000313" key="3">
    <source>
        <dbReference type="Proteomes" id="UP000298663"/>
    </source>
</evidence>
<name>A0A4U5MSF6_STECR</name>
<organism evidence="2 3">
    <name type="scientific">Steinernema carpocapsae</name>
    <name type="common">Entomopathogenic nematode</name>
    <dbReference type="NCBI Taxonomy" id="34508"/>
    <lineage>
        <taxon>Eukaryota</taxon>
        <taxon>Metazoa</taxon>
        <taxon>Ecdysozoa</taxon>
        <taxon>Nematoda</taxon>
        <taxon>Chromadorea</taxon>
        <taxon>Rhabditida</taxon>
        <taxon>Tylenchina</taxon>
        <taxon>Panagrolaimomorpha</taxon>
        <taxon>Strongyloidoidea</taxon>
        <taxon>Steinernematidae</taxon>
        <taxon>Steinernema</taxon>
    </lineage>
</organism>
<evidence type="ECO:0000313" key="2">
    <source>
        <dbReference type="EMBL" id="TKR72422.1"/>
    </source>
</evidence>
<reference evidence="2 3" key="2">
    <citation type="journal article" date="2019" name="G3 (Bethesda)">
        <title>Hybrid Assembly of the Genome of the Entomopathogenic Nematode Steinernema carpocapsae Identifies the X-Chromosome.</title>
        <authorList>
            <person name="Serra L."/>
            <person name="Macchietto M."/>
            <person name="Macias-Munoz A."/>
            <person name="McGill C.J."/>
            <person name="Rodriguez I.M."/>
            <person name="Rodriguez B."/>
            <person name="Murad R."/>
            <person name="Mortazavi A."/>
        </authorList>
    </citation>
    <scope>NUCLEOTIDE SEQUENCE [LARGE SCALE GENOMIC DNA]</scope>
    <source>
        <strain evidence="2 3">ALL</strain>
    </source>
</reference>
<gene>
    <name evidence="2" type="ORF">L596_019869</name>
</gene>
<feature type="region of interest" description="Disordered" evidence="1">
    <location>
        <begin position="1"/>
        <end position="31"/>
    </location>
</feature>
<reference evidence="2 3" key="1">
    <citation type="journal article" date="2015" name="Genome Biol.">
        <title>Comparative genomics of Steinernema reveals deeply conserved gene regulatory networks.</title>
        <authorList>
            <person name="Dillman A.R."/>
            <person name="Macchietto M."/>
            <person name="Porter C.F."/>
            <person name="Rogers A."/>
            <person name="Williams B."/>
            <person name="Antoshechkin I."/>
            <person name="Lee M.M."/>
            <person name="Goodwin Z."/>
            <person name="Lu X."/>
            <person name="Lewis E.E."/>
            <person name="Goodrich-Blair H."/>
            <person name="Stock S.P."/>
            <person name="Adams B.J."/>
            <person name="Sternberg P.W."/>
            <person name="Mortazavi A."/>
        </authorList>
    </citation>
    <scope>NUCLEOTIDE SEQUENCE [LARGE SCALE GENOMIC DNA]</scope>
    <source>
        <strain evidence="2 3">ALL</strain>
    </source>
</reference>
<dbReference type="Proteomes" id="UP000298663">
    <property type="component" value="Unassembled WGS sequence"/>
</dbReference>
<proteinExistence type="predicted"/>
<keyword evidence="3" id="KW-1185">Reference proteome</keyword>
<feature type="region of interest" description="Disordered" evidence="1">
    <location>
        <begin position="210"/>
        <end position="229"/>
    </location>
</feature>
<dbReference type="EMBL" id="AZBU02000006">
    <property type="protein sequence ID" value="TKR72422.1"/>
    <property type="molecule type" value="Genomic_DNA"/>
</dbReference>